<evidence type="ECO:0008006" key="3">
    <source>
        <dbReference type="Google" id="ProtNLM"/>
    </source>
</evidence>
<proteinExistence type="predicted"/>
<organism evidence="1 2">
    <name type="scientific">Lacibacter cauensis</name>
    <dbReference type="NCBI Taxonomy" id="510947"/>
    <lineage>
        <taxon>Bacteria</taxon>
        <taxon>Pseudomonadati</taxon>
        <taxon>Bacteroidota</taxon>
        <taxon>Chitinophagia</taxon>
        <taxon>Chitinophagales</taxon>
        <taxon>Chitinophagaceae</taxon>
        <taxon>Lacibacter</taxon>
    </lineage>
</organism>
<dbReference type="Proteomes" id="UP000316167">
    <property type="component" value="Unassembled WGS sequence"/>
</dbReference>
<gene>
    <name evidence="1" type="ORF">IQ13_0620</name>
</gene>
<evidence type="ECO:0000313" key="2">
    <source>
        <dbReference type="Proteomes" id="UP000316167"/>
    </source>
</evidence>
<evidence type="ECO:0000313" key="1">
    <source>
        <dbReference type="EMBL" id="TWI85458.1"/>
    </source>
</evidence>
<accession>A0A562SWQ0</accession>
<dbReference type="OrthoDB" id="65842at2"/>
<sequence>MTDKDKQLLAELDYGIITTETFLKSFSVDIKSDTEFVRTEMINAIANSDPDEIQRTLSLVLLSGDISKYVDILNELLINPNHKRHQQIAKTLQDEAPSPSTVPFIRKALESNFDYLEYTCSDSYAIAKWFSWLLYSIGTAEAIDLMKEYSNATDEGIRKEMAYRLKKVHV</sequence>
<keyword evidence="2" id="KW-1185">Reference proteome</keyword>
<dbReference type="AlphaFoldDB" id="A0A562SWQ0"/>
<reference evidence="1 2" key="1">
    <citation type="journal article" date="2015" name="Stand. Genomic Sci.">
        <title>Genomic Encyclopedia of Bacterial and Archaeal Type Strains, Phase III: the genomes of soil and plant-associated and newly described type strains.</title>
        <authorList>
            <person name="Whitman W.B."/>
            <person name="Woyke T."/>
            <person name="Klenk H.P."/>
            <person name="Zhou Y."/>
            <person name="Lilburn T.G."/>
            <person name="Beck B.J."/>
            <person name="De Vos P."/>
            <person name="Vandamme P."/>
            <person name="Eisen J.A."/>
            <person name="Garrity G."/>
            <person name="Hugenholtz P."/>
            <person name="Kyrpides N.C."/>
        </authorList>
    </citation>
    <scope>NUCLEOTIDE SEQUENCE [LARGE SCALE GENOMIC DNA]</scope>
    <source>
        <strain evidence="1 2">CGMCC 1.7271</strain>
    </source>
</reference>
<name>A0A562SWQ0_9BACT</name>
<protein>
    <recommendedName>
        <fullName evidence="3">HEAT repeat protein</fullName>
    </recommendedName>
</protein>
<comment type="caution">
    <text evidence="1">The sequence shown here is derived from an EMBL/GenBank/DDBJ whole genome shotgun (WGS) entry which is preliminary data.</text>
</comment>
<dbReference type="EMBL" id="VLLE01000002">
    <property type="protein sequence ID" value="TWI85458.1"/>
    <property type="molecule type" value="Genomic_DNA"/>
</dbReference>
<dbReference type="RefSeq" id="WP_144884367.1">
    <property type="nucleotide sequence ID" value="NZ_VLLE01000002.1"/>
</dbReference>